<protein>
    <recommendedName>
        <fullName evidence="3">4-hydroxy-3-methylbut-2-enyl diphosphate reductase</fullName>
    </recommendedName>
</protein>
<dbReference type="HOGENOM" id="CLU_027486_3_1_11"/>
<dbReference type="eggNOG" id="COG0761">
    <property type="taxonomic scope" value="Bacteria"/>
</dbReference>
<evidence type="ECO:0000313" key="1">
    <source>
        <dbReference type="EMBL" id="BAJ31575.1"/>
    </source>
</evidence>
<dbReference type="KEGG" id="ksk:KSE_58040"/>
<gene>
    <name evidence="1" type="ordered locus">KSE_58040</name>
</gene>
<evidence type="ECO:0000313" key="2">
    <source>
        <dbReference type="Proteomes" id="UP000007076"/>
    </source>
</evidence>
<name>E4N3U4_KITSK</name>
<organism evidence="1 2">
    <name type="scientific">Kitasatospora setae (strain ATCC 33774 / DSM 43861 / JCM 3304 / KCC A-0304 / NBRC 14216 / KM-6054)</name>
    <name type="common">Streptomyces setae</name>
    <dbReference type="NCBI Taxonomy" id="452652"/>
    <lineage>
        <taxon>Bacteria</taxon>
        <taxon>Bacillati</taxon>
        <taxon>Actinomycetota</taxon>
        <taxon>Actinomycetes</taxon>
        <taxon>Kitasatosporales</taxon>
        <taxon>Streptomycetaceae</taxon>
        <taxon>Kitasatospora</taxon>
    </lineage>
</organism>
<reference evidence="1 2" key="1">
    <citation type="journal article" date="2010" name="DNA Res.">
        <title>Genome sequence of Kitasatospora setae NBRC 14216T: an evolutionary snapshot of the family Streptomycetaceae.</title>
        <authorList>
            <person name="Ichikawa N."/>
            <person name="Oguchi A."/>
            <person name="Ikeda H."/>
            <person name="Ishikawa J."/>
            <person name="Kitani S."/>
            <person name="Watanabe Y."/>
            <person name="Nakamura S."/>
            <person name="Katano Y."/>
            <person name="Kishi E."/>
            <person name="Sasagawa M."/>
            <person name="Ankai A."/>
            <person name="Fukui S."/>
            <person name="Hashimoto Y."/>
            <person name="Kamata S."/>
            <person name="Otoguro M."/>
            <person name="Tanikawa S."/>
            <person name="Nihira T."/>
            <person name="Horinouchi S."/>
            <person name="Ohnishi Y."/>
            <person name="Hayakawa M."/>
            <person name="Kuzuyama T."/>
            <person name="Arisawa A."/>
            <person name="Nomoto F."/>
            <person name="Miura H."/>
            <person name="Takahashi Y."/>
            <person name="Fujita N."/>
        </authorList>
    </citation>
    <scope>NUCLEOTIDE SEQUENCE [LARGE SCALE GENOMIC DNA]</scope>
    <source>
        <strain evidence="2">ATCC 33774 / DSM 43861 / JCM 3304 / KCC A-0304 / NBRC 14216 / KM-6054</strain>
    </source>
</reference>
<dbReference type="STRING" id="452652.KSE_58040"/>
<dbReference type="EMBL" id="AP010968">
    <property type="protein sequence ID" value="BAJ31575.1"/>
    <property type="molecule type" value="Genomic_DNA"/>
</dbReference>
<accession>E4N3U4</accession>
<keyword evidence="2" id="KW-1185">Reference proteome</keyword>
<dbReference type="AlphaFoldDB" id="E4N3U4"/>
<evidence type="ECO:0008006" key="3">
    <source>
        <dbReference type="Google" id="ProtNLM"/>
    </source>
</evidence>
<sequence length="338" mass="35364">MVTLSGFWHPDRGRVDCPAAPLLQAHLERAGVPSELGTADRRDIGGTPPEESATLVATTFTMPGGEALGLAAAAPPRWIGQVRQAVADWSAVVRTRRLFVPAVVADCREGRGAVPGPVPRPARGGQHACPLPHRIESAARAFAADGDTVLLVGDPDPSAPGGLRQSGAAVRWVRVPDVETARRTALPPSGAAAFVLAPCTSVRTASEILAVLRARLPRLRGVHPDQWCYRADDNRAATAGAVAASDLVLDLGAGTAPPVRAARPVVALRSWQDLAPERLRDASTVTVVNTAPFVPGRLQPAEVEEVLAGLGPLAVVHHRVVTETRLHLTAGASKRSTV</sequence>
<dbReference type="Proteomes" id="UP000007076">
    <property type="component" value="Chromosome"/>
</dbReference>
<proteinExistence type="predicted"/>
<dbReference type="PATRIC" id="fig|452652.3.peg.5813"/>